<dbReference type="PANTHER" id="PTHR24029:SF0">
    <property type="entry name" value="UVRABC SYSTEM PROTEIN B"/>
    <property type="match status" value="1"/>
</dbReference>
<dbReference type="AlphaFoldDB" id="A0A2M6WRA7"/>
<comment type="caution">
    <text evidence="2">The sequence shown here is derived from an EMBL/GenBank/DDBJ whole genome shotgun (WGS) entry which is preliminary data.</text>
</comment>
<organism evidence="2 3">
    <name type="scientific">Candidatus Falkowbacteria bacterium CG10_big_fil_rev_8_21_14_0_10_39_9</name>
    <dbReference type="NCBI Taxonomy" id="1974566"/>
    <lineage>
        <taxon>Bacteria</taxon>
        <taxon>Candidatus Falkowiibacteriota</taxon>
    </lineage>
</organism>
<feature type="domain" description="Helicase C-terminal" evidence="1">
    <location>
        <begin position="220"/>
        <end position="373"/>
    </location>
</feature>
<dbReference type="PANTHER" id="PTHR24029">
    <property type="entry name" value="UVRABC SYSTEM PROTEIN B"/>
    <property type="match status" value="1"/>
</dbReference>
<dbReference type="GO" id="GO:0003677">
    <property type="term" value="F:DNA binding"/>
    <property type="evidence" value="ECO:0007669"/>
    <property type="project" value="InterPro"/>
</dbReference>
<dbReference type="GO" id="GO:0005524">
    <property type="term" value="F:ATP binding"/>
    <property type="evidence" value="ECO:0007669"/>
    <property type="project" value="InterPro"/>
</dbReference>
<dbReference type="Pfam" id="PF00271">
    <property type="entry name" value="Helicase_C"/>
    <property type="match status" value="1"/>
</dbReference>
<dbReference type="InterPro" id="IPR001650">
    <property type="entry name" value="Helicase_C-like"/>
</dbReference>
<dbReference type="Proteomes" id="UP000228900">
    <property type="component" value="Unassembled WGS sequence"/>
</dbReference>
<name>A0A2M6WRA7_9BACT</name>
<protein>
    <submittedName>
        <fullName evidence="2">Excinuclease ABC subunit B</fullName>
    </submittedName>
</protein>
<evidence type="ECO:0000313" key="3">
    <source>
        <dbReference type="Proteomes" id="UP000228900"/>
    </source>
</evidence>
<dbReference type="SMART" id="SM00490">
    <property type="entry name" value="HELICc"/>
    <property type="match status" value="1"/>
</dbReference>
<feature type="non-terminal residue" evidence="2">
    <location>
        <position position="1"/>
    </location>
</feature>
<dbReference type="GO" id="GO:0006289">
    <property type="term" value="P:nucleotide-excision repair"/>
    <property type="evidence" value="ECO:0007669"/>
    <property type="project" value="InterPro"/>
</dbReference>
<proteinExistence type="predicted"/>
<evidence type="ECO:0000259" key="1">
    <source>
        <dbReference type="PROSITE" id="PS51194"/>
    </source>
</evidence>
<dbReference type="InterPro" id="IPR004807">
    <property type="entry name" value="UvrB"/>
</dbReference>
<dbReference type="SUPFAM" id="SSF52540">
    <property type="entry name" value="P-loop containing nucleoside triphosphate hydrolases"/>
    <property type="match status" value="2"/>
</dbReference>
<dbReference type="EMBL" id="PFAQ01000009">
    <property type="protein sequence ID" value="PIT95282.1"/>
    <property type="molecule type" value="Genomic_DNA"/>
</dbReference>
<sequence>SDINVIDNVTKNILEHLNDIVIFPPKHFVSTKPQIESAIKSIQAELKERLEYFNANKLYLEAERLERRTRYDMEMLRSIGYCHGIENYSRHLTGKLSGEAPDSLLAYLPWKDGKPDFLTIIDESHISVPQIRGMYAGDRSRKETLIKYGWRLPSALDNRPLRFPEFKERVGRVVFTTATPGEFEKENSKQIAEQVIRPTGLVDPEIEIRPVFDKTKNYSQINDIMAEITVLAQKGERVIVNTLTKKQAEDLDSFLRSKGLKSNYLHSDIKTFERTEILKDFRLGKFDVLIGVNLLREGLDLPEVTLVAILDADREGFLRSETSLMQTMGRAARNVSGKIILYADRETDSMKKAMAEVARRRVKQVAYNKKYHITPKTIIKKIEDLLEISTENK</sequence>
<dbReference type="Gene3D" id="3.40.50.300">
    <property type="entry name" value="P-loop containing nucleotide triphosphate hydrolases"/>
    <property type="match status" value="2"/>
</dbReference>
<dbReference type="InterPro" id="IPR024759">
    <property type="entry name" value="UvrB_YAD/RRR_dom"/>
</dbReference>
<gene>
    <name evidence="2" type="ORF">COT98_00450</name>
</gene>
<dbReference type="InterPro" id="IPR027417">
    <property type="entry name" value="P-loop_NTPase"/>
</dbReference>
<dbReference type="Pfam" id="PF12344">
    <property type="entry name" value="UvrB"/>
    <property type="match status" value="1"/>
</dbReference>
<reference evidence="3" key="1">
    <citation type="submission" date="2017-09" db="EMBL/GenBank/DDBJ databases">
        <title>Depth-based differentiation of microbial function through sediment-hosted aquifers and enrichment of novel symbionts in the deep terrestrial subsurface.</title>
        <authorList>
            <person name="Probst A.J."/>
            <person name="Ladd B."/>
            <person name="Jarett J.K."/>
            <person name="Geller-Mcgrath D.E."/>
            <person name="Sieber C.M.K."/>
            <person name="Emerson J.B."/>
            <person name="Anantharaman K."/>
            <person name="Thomas B.C."/>
            <person name="Malmstrom R."/>
            <person name="Stieglmeier M."/>
            <person name="Klingl A."/>
            <person name="Woyke T."/>
            <person name="Ryan C.M."/>
            <person name="Banfield J.F."/>
        </authorList>
    </citation>
    <scope>NUCLEOTIDE SEQUENCE [LARGE SCALE GENOMIC DNA]</scope>
</reference>
<dbReference type="GO" id="GO:0009380">
    <property type="term" value="C:excinuclease repair complex"/>
    <property type="evidence" value="ECO:0007669"/>
    <property type="project" value="InterPro"/>
</dbReference>
<dbReference type="PROSITE" id="PS51194">
    <property type="entry name" value="HELICASE_CTER"/>
    <property type="match status" value="1"/>
</dbReference>
<dbReference type="GO" id="GO:0016887">
    <property type="term" value="F:ATP hydrolysis activity"/>
    <property type="evidence" value="ECO:0007669"/>
    <property type="project" value="InterPro"/>
</dbReference>
<evidence type="ECO:0000313" key="2">
    <source>
        <dbReference type="EMBL" id="PIT95282.1"/>
    </source>
</evidence>
<accession>A0A2M6WRA7</accession>